<dbReference type="SUPFAM" id="SSF53335">
    <property type="entry name" value="S-adenosyl-L-methionine-dependent methyltransferases"/>
    <property type="match status" value="1"/>
</dbReference>
<dbReference type="Pfam" id="PF01135">
    <property type="entry name" value="PCMT"/>
    <property type="match status" value="1"/>
</dbReference>
<dbReference type="PANTHER" id="PTHR11579">
    <property type="entry name" value="PROTEIN-L-ISOASPARTATE O-METHYLTRANSFERASE"/>
    <property type="match status" value="1"/>
</dbReference>
<comment type="similarity">
    <text evidence="2">Belongs to the methyltransferase superfamily. L-isoaspartyl/D-aspartyl protein methyltransferase family.</text>
</comment>
<organism evidence="14 15">
    <name type="scientific">Asanoa hainanensis</name>
    <dbReference type="NCBI Taxonomy" id="560556"/>
    <lineage>
        <taxon>Bacteria</taxon>
        <taxon>Bacillati</taxon>
        <taxon>Actinomycetota</taxon>
        <taxon>Actinomycetes</taxon>
        <taxon>Micromonosporales</taxon>
        <taxon>Micromonosporaceae</taxon>
        <taxon>Asanoa</taxon>
    </lineage>
</organism>
<protein>
    <recommendedName>
        <fullName evidence="4">Protein-L-isoaspartate O-methyltransferase</fullName>
        <ecNumber evidence="3">2.1.1.77</ecNumber>
    </recommendedName>
    <alternativeName>
        <fullName evidence="11">L-isoaspartyl protein carboxyl methyltransferase</fullName>
    </alternativeName>
    <alternativeName>
        <fullName evidence="9">Protein L-isoaspartyl methyltransferase</fullName>
    </alternativeName>
    <alternativeName>
        <fullName evidence="10">Protein-beta-aspartate methyltransferase</fullName>
    </alternativeName>
</protein>
<dbReference type="GO" id="GO:0005737">
    <property type="term" value="C:cytoplasm"/>
    <property type="evidence" value="ECO:0007669"/>
    <property type="project" value="UniProtKB-SubCell"/>
</dbReference>
<dbReference type="NCBIfam" id="TIGR03891">
    <property type="entry name" value="thiopep_ocin"/>
    <property type="match status" value="1"/>
</dbReference>
<evidence type="ECO:0000256" key="5">
    <source>
        <dbReference type="ARBA" id="ARBA00022490"/>
    </source>
</evidence>
<comment type="subcellular location">
    <subcellularLocation>
        <location evidence="1">Cytoplasm</location>
    </subcellularLocation>
</comment>
<dbReference type="NCBIfam" id="TIGR04364">
    <property type="entry name" value="methyltran_FxLD"/>
    <property type="match status" value="1"/>
</dbReference>
<gene>
    <name evidence="14" type="ORF">SAMN05421812_13053</name>
</gene>
<feature type="region of interest" description="Disordered" evidence="12">
    <location>
        <begin position="1"/>
        <end position="20"/>
    </location>
</feature>
<keyword evidence="6 14" id="KW-0489">Methyltransferase</keyword>
<dbReference type="OrthoDB" id="4035289at2"/>
<evidence type="ECO:0000256" key="10">
    <source>
        <dbReference type="ARBA" id="ARBA00031323"/>
    </source>
</evidence>
<dbReference type="AlphaFoldDB" id="A0A239PG40"/>
<dbReference type="Gene3D" id="3.40.50.150">
    <property type="entry name" value="Vaccinia Virus protein VP39"/>
    <property type="match status" value="1"/>
</dbReference>
<sequence>MDTDHEPDIEQPPDPQPTSRWRQINLTFADWQTAEHYGTTRLAPTLSAAEDTGAVVAYWFIRKNNTWRLRLLPGDRLGTIYAVLAAIMNDERICRVAEPLYRPEIHAFGGTEAMTVAHTLFHADSRHLLHHLATAGGSHRRELSILLATGLMRAAGLDFYEQGDVWHHVAIHRRPPKAAQPSLRLIAAVKRLITATDHAPHSPLSTNPDWPNAYQHAGHELAHLDRHSALTRDLRGVLTQHTLFLHNRLGINAAHTGLLAAAAANVIFEQRHPAAERRAIDDLASTDSRVEAMKTVNTTPEASAPAELRERLITTLKQAGHLGLPAVEDAFRTVPREQFLPGVELETVYTRRQIVTKRDATGAALSSASSPSLVADMLEQLAPRPGDRILEIGAATGINAALLAHLTGPNGTVVTIELDQDLADGAAAGLDRAGYSTVEVVCGDGALGHPEHAPYDRIIVTAGAWDISAEWWNQLTPSGRIVVPLRLHESGLTRCIAFDRKGTDQLFSATSPLVCGFVPMRGTTEHADHHVRLDTEVVLKLDAADKPDREALGQALTHPPHKRWSGITVTDADSIHHLDLWLLVHTTTAFGRLGVSDNARSSGLVTPAYRWAGAALYQGGTIAYPAFNTTNNDHHELGVIAHGPDAEPLAAYLTELLERWDAQGRPDQPTITAHRTAMAPTQTAHTGTRRHTISRPDTTLTVVF</sequence>
<dbReference type="EMBL" id="FZPH01000030">
    <property type="protein sequence ID" value="SNT66013.1"/>
    <property type="molecule type" value="Genomic_DNA"/>
</dbReference>
<dbReference type="RefSeq" id="WP_089255672.1">
    <property type="nucleotide sequence ID" value="NZ_FZPH01000030.1"/>
</dbReference>
<feature type="domain" description="Thiopeptide-type bacteriocin biosynthesis" evidence="13">
    <location>
        <begin position="21"/>
        <end position="265"/>
    </location>
</feature>
<dbReference type="CDD" id="cd02440">
    <property type="entry name" value="AdoMet_MTases"/>
    <property type="match status" value="1"/>
</dbReference>
<dbReference type="GO" id="GO:0004719">
    <property type="term" value="F:protein-L-isoaspartate (D-aspartate) O-methyltransferase activity"/>
    <property type="evidence" value="ECO:0007669"/>
    <property type="project" value="UniProtKB-EC"/>
</dbReference>
<evidence type="ECO:0000259" key="13">
    <source>
        <dbReference type="Pfam" id="PF14028"/>
    </source>
</evidence>
<evidence type="ECO:0000256" key="2">
    <source>
        <dbReference type="ARBA" id="ARBA00005369"/>
    </source>
</evidence>
<evidence type="ECO:0000256" key="6">
    <source>
        <dbReference type="ARBA" id="ARBA00022603"/>
    </source>
</evidence>
<proteinExistence type="inferred from homology"/>
<dbReference type="InterPro" id="IPR000682">
    <property type="entry name" value="PCMT"/>
</dbReference>
<evidence type="ECO:0000256" key="7">
    <source>
        <dbReference type="ARBA" id="ARBA00022679"/>
    </source>
</evidence>
<evidence type="ECO:0000256" key="1">
    <source>
        <dbReference type="ARBA" id="ARBA00004496"/>
    </source>
</evidence>
<evidence type="ECO:0000256" key="12">
    <source>
        <dbReference type="SAM" id="MobiDB-lite"/>
    </source>
</evidence>
<evidence type="ECO:0000256" key="11">
    <source>
        <dbReference type="ARBA" id="ARBA00031350"/>
    </source>
</evidence>
<keyword evidence="15" id="KW-1185">Reference proteome</keyword>
<dbReference type="PANTHER" id="PTHR11579:SF0">
    <property type="entry name" value="PROTEIN-L-ISOASPARTATE(D-ASPARTATE) O-METHYLTRANSFERASE"/>
    <property type="match status" value="1"/>
</dbReference>
<dbReference type="GO" id="GO:0032259">
    <property type="term" value="P:methylation"/>
    <property type="evidence" value="ECO:0007669"/>
    <property type="project" value="UniProtKB-KW"/>
</dbReference>
<evidence type="ECO:0000313" key="15">
    <source>
        <dbReference type="Proteomes" id="UP000198362"/>
    </source>
</evidence>
<evidence type="ECO:0000256" key="9">
    <source>
        <dbReference type="ARBA" id="ARBA00030757"/>
    </source>
</evidence>
<keyword evidence="5" id="KW-0963">Cytoplasm</keyword>
<evidence type="ECO:0000313" key="14">
    <source>
        <dbReference type="EMBL" id="SNT66013.1"/>
    </source>
</evidence>
<evidence type="ECO:0000256" key="4">
    <source>
        <dbReference type="ARBA" id="ARBA00013346"/>
    </source>
</evidence>
<dbReference type="InterPro" id="IPR029063">
    <property type="entry name" value="SAM-dependent_MTases_sf"/>
</dbReference>
<evidence type="ECO:0000256" key="3">
    <source>
        <dbReference type="ARBA" id="ARBA00011890"/>
    </source>
</evidence>
<dbReference type="InterPro" id="IPR027573">
    <property type="entry name" value="Methyltran_FxLD"/>
</dbReference>
<reference evidence="14 15" key="1">
    <citation type="submission" date="2017-06" db="EMBL/GenBank/DDBJ databases">
        <authorList>
            <person name="Kim H.J."/>
            <person name="Triplett B.A."/>
        </authorList>
    </citation>
    <scope>NUCLEOTIDE SEQUENCE [LARGE SCALE GENOMIC DNA]</scope>
    <source>
        <strain evidence="14 15">CGMCC 4.5593</strain>
    </source>
</reference>
<keyword evidence="7 14" id="KW-0808">Transferase</keyword>
<dbReference type="InterPro" id="IPR023809">
    <property type="entry name" value="Thiopep_bacteriocin_synth_dom"/>
</dbReference>
<dbReference type="Proteomes" id="UP000198362">
    <property type="component" value="Unassembled WGS sequence"/>
</dbReference>
<keyword evidence="8" id="KW-0949">S-adenosyl-L-methionine</keyword>
<accession>A0A239PG40</accession>
<evidence type="ECO:0000256" key="8">
    <source>
        <dbReference type="ARBA" id="ARBA00022691"/>
    </source>
</evidence>
<dbReference type="EC" id="2.1.1.77" evidence="3"/>
<name>A0A239PG40_9ACTN</name>
<dbReference type="Pfam" id="PF14028">
    <property type="entry name" value="Lant_dehydr_C"/>
    <property type="match status" value="1"/>
</dbReference>